<proteinExistence type="predicted"/>
<dbReference type="OrthoDB" id="5416097at2759"/>
<dbReference type="EMBL" id="KV878888">
    <property type="protein sequence ID" value="OJJ89060.1"/>
    <property type="molecule type" value="Genomic_DNA"/>
</dbReference>
<evidence type="ECO:0000313" key="2">
    <source>
        <dbReference type="Proteomes" id="UP000184300"/>
    </source>
</evidence>
<dbReference type="Proteomes" id="UP000184300">
    <property type="component" value="Unassembled WGS sequence"/>
</dbReference>
<dbReference type="AlphaFoldDB" id="A0A1L9VYQ9"/>
<accession>A0A1L9VYQ9</accession>
<evidence type="ECO:0008006" key="3">
    <source>
        <dbReference type="Google" id="ProtNLM"/>
    </source>
</evidence>
<keyword evidence="2" id="KW-1185">Reference proteome</keyword>
<dbReference type="GeneID" id="34466213"/>
<gene>
    <name evidence="1" type="ORF">ASPGLDRAFT_78314</name>
</gene>
<name>A0A1L9VYQ9_ASPGL</name>
<evidence type="ECO:0000313" key="1">
    <source>
        <dbReference type="EMBL" id="OJJ89060.1"/>
    </source>
</evidence>
<reference evidence="2" key="1">
    <citation type="journal article" date="2017" name="Genome Biol.">
        <title>Comparative genomics reveals high biological diversity and specific adaptations in the industrially and medically important fungal genus Aspergillus.</title>
        <authorList>
            <person name="de Vries R.P."/>
            <person name="Riley R."/>
            <person name="Wiebenga A."/>
            <person name="Aguilar-Osorio G."/>
            <person name="Amillis S."/>
            <person name="Uchima C.A."/>
            <person name="Anderluh G."/>
            <person name="Asadollahi M."/>
            <person name="Askin M."/>
            <person name="Barry K."/>
            <person name="Battaglia E."/>
            <person name="Bayram O."/>
            <person name="Benocci T."/>
            <person name="Braus-Stromeyer S.A."/>
            <person name="Caldana C."/>
            <person name="Canovas D."/>
            <person name="Cerqueira G.C."/>
            <person name="Chen F."/>
            <person name="Chen W."/>
            <person name="Choi C."/>
            <person name="Clum A."/>
            <person name="Dos Santos R.A."/>
            <person name="Damasio A.R."/>
            <person name="Diallinas G."/>
            <person name="Emri T."/>
            <person name="Fekete E."/>
            <person name="Flipphi M."/>
            <person name="Freyberg S."/>
            <person name="Gallo A."/>
            <person name="Gournas C."/>
            <person name="Habgood R."/>
            <person name="Hainaut M."/>
            <person name="Harispe M.L."/>
            <person name="Henrissat B."/>
            <person name="Hilden K.S."/>
            <person name="Hope R."/>
            <person name="Hossain A."/>
            <person name="Karabika E."/>
            <person name="Karaffa L."/>
            <person name="Karanyi Z."/>
            <person name="Krasevec N."/>
            <person name="Kuo A."/>
            <person name="Kusch H."/>
            <person name="LaButti K."/>
            <person name="Lagendijk E.L."/>
            <person name="Lapidus A."/>
            <person name="Levasseur A."/>
            <person name="Lindquist E."/>
            <person name="Lipzen A."/>
            <person name="Logrieco A.F."/>
            <person name="MacCabe A."/>
            <person name="Maekelae M.R."/>
            <person name="Malavazi I."/>
            <person name="Melin P."/>
            <person name="Meyer V."/>
            <person name="Mielnichuk N."/>
            <person name="Miskei M."/>
            <person name="Molnar A.P."/>
            <person name="Mule G."/>
            <person name="Ngan C.Y."/>
            <person name="Orejas M."/>
            <person name="Orosz E."/>
            <person name="Ouedraogo J.P."/>
            <person name="Overkamp K.M."/>
            <person name="Park H.-S."/>
            <person name="Perrone G."/>
            <person name="Piumi F."/>
            <person name="Punt P.J."/>
            <person name="Ram A.F."/>
            <person name="Ramon A."/>
            <person name="Rauscher S."/>
            <person name="Record E."/>
            <person name="Riano-Pachon D.M."/>
            <person name="Robert V."/>
            <person name="Roehrig J."/>
            <person name="Ruller R."/>
            <person name="Salamov A."/>
            <person name="Salih N.S."/>
            <person name="Samson R.A."/>
            <person name="Sandor E."/>
            <person name="Sanguinetti M."/>
            <person name="Schuetze T."/>
            <person name="Sepcic K."/>
            <person name="Shelest E."/>
            <person name="Sherlock G."/>
            <person name="Sophianopoulou V."/>
            <person name="Squina F.M."/>
            <person name="Sun H."/>
            <person name="Susca A."/>
            <person name="Todd R.B."/>
            <person name="Tsang A."/>
            <person name="Unkles S.E."/>
            <person name="van de Wiele N."/>
            <person name="van Rossen-Uffink D."/>
            <person name="Oliveira J.V."/>
            <person name="Vesth T.C."/>
            <person name="Visser J."/>
            <person name="Yu J.-H."/>
            <person name="Zhou M."/>
            <person name="Andersen M.R."/>
            <person name="Archer D.B."/>
            <person name="Baker S.E."/>
            <person name="Benoit I."/>
            <person name="Brakhage A.A."/>
            <person name="Braus G.H."/>
            <person name="Fischer R."/>
            <person name="Frisvad J.C."/>
            <person name="Goldman G.H."/>
            <person name="Houbraken J."/>
            <person name="Oakley B."/>
            <person name="Pocsi I."/>
            <person name="Scazzocchio C."/>
            <person name="Seiboth B."/>
            <person name="vanKuyk P.A."/>
            <person name="Wortman J."/>
            <person name="Dyer P.S."/>
            <person name="Grigoriev I.V."/>
        </authorList>
    </citation>
    <scope>NUCLEOTIDE SEQUENCE [LARGE SCALE GENOMIC DNA]</scope>
    <source>
        <strain evidence="2">CBS 516.65</strain>
    </source>
</reference>
<dbReference type="VEuPathDB" id="FungiDB:ASPGLDRAFT_78314"/>
<organism evidence="1 2">
    <name type="scientific">Aspergillus glaucus CBS 516.65</name>
    <dbReference type="NCBI Taxonomy" id="1160497"/>
    <lineage>
        <taxon>Eukaryota</taxon>
        <taxon>Fungi</taxon>
        <taxon>Dikarya</taxon>
        <taxon>Ascomycota</taxon>
        <taxon>Pezizomycotina</taxon>
        <taxon>Eurotiomycetes</taxon>
        <taxon>Eurotiomycetidae</taxon>
        <taxon>Eurotiales</taxon>
        <taxon>Aspergillaceae</taxon>
        <taxon>Aspergillus</taxon>
        <taxon>Aspergillus subgen. Aspergillus</taxon>
    </lineage>
</organism>
<sequence length="274" mass="30971">MASLSPSPPLLSDISVFLDLNGPAKTLLLRAAARPRSDNTSSWVTQFTADTDSTIDEDEFEEKPTFEEDVSVRRDSEEQKACLDRDKETCLVTGAGYSEAYHIVPFYFDSTEQNVDATRLLIQNACKLLGLDECLLGEDLGRQLGGSDKDWNMLSLSPRVYDLWRKGLLGFKCLRVTLGEPLATIKPQVCWMSGRTSEYNKRDPHREINFDNRKKTLQDISWHSRLTDTPGSTKDGARICLTKVRSSRPVLSGEIIEIKMPYDKALKMKRMIDL</sequence>
<dbReference type="RefSeq" id="XP_022405722.1">
    <property type="nucleotide sequence ID" value="XM_022549953.1"/>
</dbReference>
<protein>
    <recommendedName>
        <fullName evidence="3">HNH nuclease domain-containing protein</fullName>
    </recommendedName>
</protein>